<keyword evidence="2" id="KW-1185">Reference proteome</keyword>
<reference evidence="1" key="1">
    <citation type="submission" date="2020-03" db="EMBL/GenBank/DDBJ databases">
        <title>Draft sequencing of Paenibacilllus sp. S3N08.</title>
        <authorList>
            <person name="Kim D.-U."/>
        </authorList>
    </citation>
    <scope>NUCLEOTIDE SEQUENCE</scope>
    <source>
        <strain evidence="1">S3N08</strain>
    </source>
</reference>
<evidence type="ECO:0000313" key="2">
    <source>
        <dbReference type="Proteomes" id="UP001165962"/>
    </source>
</evidence>
<name>A0ABX0JKW0_9BACL</name>
<organism evidence="1 2">
    <name type="scientific">Paenibacillus agricola</name>
    <dbReference type="NCBI Taxonomy" id="2716264"/>
    <lineage>
        <taxon>Bacteria</taxon>
        <taxon>Bacillati</taxon>
        <taxon>Bacillota</taxon>
        <taxon>Bacilli</taxon>
        <taxon>Bacillales</taxon>
        <taxon>Paenibacillaceae</taxon>
        <taxon>Paenibacillus</taxon>
    </lineage>
</organism>
<comment type="caution">
    <text evidence="1">The sequence shown here is derived from an EMBL/GenBank/DDBJ whole genome shotgun (WGS) entry which is preliminary data.</text>
</comment>
<evidence type="ECO:0000313" key="1">
    <source>
        <dbReference type="EMBL" id="NHN35578.1"/>
    </source>
</evidence>
<dbReference type="RefSeq" id="WP_166158695.1">
    <property type="nucleotide sequence ID" value="NZ_JAAOIW010000045.1"/>
</dbReference>
<gene>
    <name evidence="1" type="ORF">G9U52_38485</name>
</gene>
<accession>A0ABX0JKW0</accession>
<dbReference type="Proteomes" id="UP001165962">
    <property type="component" value="Unassembled WGS sequence"/>
</dbReference>
<proteinExistence type="predicted"/>
<protein>
    <submittedName>
        <fullName evidence="1">Uncharacterized protein</fullName>
    </submittedName>
</protein>
<dbReference type="EMBL" id="JAAOIW010000045">
    <property type="protein sequence ID" value="NHN35578.1"/>
    <property type="molecule type" value="Genomic_DNA"/>
</dbReference>
<sequence>MVKIANIRDVARIQILSKQIKRQIKEMKSRVNGVVYGQTQELRLLKLVRRLEAGESTLNDNPDWIQCIHDLKLMYSFRKLVPSVVS</sequence>